<dbReference type="Proteomes" id="UP000544110">
    <property type="component" value="Unassembled WGS sequence"/>
</dbReference>
<protein>
    <submittedName>
        <fullName evidence="1">Bacteriorhodopsin</fullName>
    </submittedName>
</protein>
<dbReference type="AlphaFoldDB" id="A0A7Y9RSY7"/>
<sequence>MSTATPASPATDPVGALFASRSVTAHLVRGVLGLVLAVASLAAAPQQPAALLGLVGTVVLWRGCPTCWCLGLAATLAGRDRRCADGCPT</sequence>
<dbReference type="RefSeq" id="WP_179518156.1">
    <property type="nucleotide sequence ID" value="NZ_JACCAC010000001.1"/>
</dbReference>
<comment type="caution">
    <text evidence="1">The sequence shown here is derived from an EMBL/GenBank/DDBJ whole genome shotgun (WGS) entry which is preliminary data.</text>
</comment>
<name>A0A7Y9RSY7_9ACTN</name>
<gene>
    <name evidence="1" type="ORF">BJ989_002069</name>
</gene>
<organism evidence="1 2">
    <name type="scientific">Nocardioides perillae</name>
    <dbReference type="NCBI Taxonomy" id="1119534"/>
    <lineage>
        <taxon>Bacteria</taxon>
        <taxon>Bacillati</taxon>
        <taxon>Actinomycetota</taxon>
        <taxon>Actinomycetes</taxon>
        <taxon>Propionibacteriales</taxon>
        <taxon>Nocardioidaceae</taxon>
        <taxon>Nocardioides</taxon>
    </lineage>
</organism>
<keyword evidence="2" id="KW-1185">Reference proteome</keyword>
<evidence type="ECO:0000313" key="1">
    <source>
        <dbReference type="EMBL" id="NYG55765.1"/>
    </source>
</evidence>
<accession>A0A7Y9RSY7</accession>
<proteinExistence type="predicted"/>
<dbReference type="EMBL" id="JACCAC010000001">
    <property type="protein sequence ID" value="NYG55765.1"/>
    <property type="molecule type" value="Genomic_DNA"/>
</dbReference>
<reference evidence="1 2" key="1">
    <citation type="submission" date="2020-07" db="EMBL/GenBank/DDBJ databases">
        <title>Sequencing the genomes of 1000 actinobacteria strains.</title>
        <authorList>
            <person name="Klenk H.-P."/>
        </authorList>
    </citation>
    <scope>NUCLEOTIDE SEQUENCE [LARGE SCALE GENOMIC DNA]</scope>
    <source>
        <strain evidence="1 2">DSM 24552</strain>
    </source>
</reference>
<evidence type="ECO:0000313" key="2">
    <source>
        <dbReference type="Proteomes" id="UP000544110"/>
    </source>
</evidence>